<comment type="caution">
    <text evidence="2">The sequence shown here is derived from an EMBL/GenBank/DDBJ whole genome shotgun (WGS) entry which is preliminary data.</text>
</comment>
<feature type="transmembrane region" description="Helical" evidence="1">
    <location>
        <begin position="14"/>
        <end position="43"/>
    </location>
</feature>
<keyword evidence="1" id="KW-0472">Membrane</keyword>
<protein>
    <recommendedName>
        <fullName evidence="4">Phosphatidate cytidylyltransferase</fullName>
    </recommendedName>
</protein>
<keyword evidence="1" id="KW-1133">Transmembrane helix</keyword>
<evidence type="ECO:0000313" key="3">
    <source>
        <dbReference type="Proteomes" id="UP000198034"/>
    </source>
</evidence>
<evidence type="ECO:0000313" key="2">
    <source>
        <dbReference type="EMBL" id="OWP74782.1"/>
    </source>
</evidence>
<feature type="transmembrane region" description="Helical" evidence="1">
    <location>
        <begin position="55"/>
        <end position="73"/>
    </location>
</feature>
<keyword evidence="1" id="KW-0812">Transmembrane</keyword>
<accession>A0A246G7Y7</accession>
<dbReference type="Proteomes" id="UP000198034">
    <property type="component" value="Unassembled WGS sequence"/>
</dbReference>
<dbReference type="EMBL" id="MTCY01000057">
    <property type="protein sequence ID" value="OWP74782.1"/>
    <property type="molecule type" value="Genomic_DNA"/>
</dbReference>
<sequence length="78" mass="8850">MKTTLLAQDKLKHFFFGFFIFLIVSLIFGNWVAISVVALVAIAKEVYDKVTGKGFFEWLDMVYTICPGILLILKTVIC</sequence>
<dbReference type="AlphaFoldDB" id="A0A246G7Y7"/>
<proteinExistence type="predicted"/>
<name>A0A246G7Y7_9FLAO</name>
<evidence type="ECO:0000256" key="1">
    <source>
        <dbReference type="SAM" id="Phobius"/>
    </source>
</evidence>
<reference evidence="2 3" key="1">
    <citation type="journal article" date="2017" name="Infect. Genet. Evol.">
        <title>Comparative genome analysis of fish pathogen Flavobacterium columnare reveals extensive sequence diversity within the species.</title>
        <authorList>
            <person name="Kayansamruaj P."/>
            <person name="Dong H.T."/>
            <person name="Hirono I."/>
            <person name="Kondo H."/>
            <person name="Senapin S."/>
            <person name="Rodkhum C."/>
        </authorList>
    </citation>
    <scope>NUCLEOTIDE SEQUENCE [LARGE SCALE GENOMIC DNA]</scope>
    <source>
        <strain evidence="2 3">1214</strain>
    </source>
</reference>
<organism evidence="2 3">
    <name type="scientific">Flavobacterium columnare</name>
    <dbReference type="NCBI Taxonomy" id="996"/>
    <lineage>
        <taxon>Bacteria</taxon>
        <taxon>Pseudomonadati</taxon>
        <taxon>Bacteroidota</taxon>
        <taxon>Flavobacteriia</taxon>
        <taxon>Flavobacteriales</taxon>
        <taxon>Flavobacteriaceae</taxon>
        <taxon>Flavobacterium</taxon>
    </lineage>
</organism>
<gene>
    <name evidence="2" type="ORF">BWK62_13380</name>
</gene>
<evidence type="ECO:0008006" key="4">
    <source>
        <dbReference type="Google" id="ProtNLM"/>
    </source>
</evidence>